<comment type="caution">
    <text evidence="5">The sequence shown here is derived from an EMBL/GenBank/DDBJ whole genome shotgun (WGS) entry which is preliminary data.</text>
</comment>
<evidence type="ECO:0000313" key="5">
    <source>
        <dbReference type="EMBL" id="MFB9714239.1"/>
    </source>
</evidence>
<dbReference type="RefSeq" id="WP_345044045.1">
    <property type="nucleotide sequence ID" value="NZ_BAABED010000001.1"/>
</dbReference>
<proteinExistence type="predicted"/>
<evidence type="ECO:0000259" key="4">
    <source>
        <dbReference type="Pfam" id="PF23359"/>
    </source>
</evidence>
<dbReference type="Pfam" id="PF23359">
    <property type="entry name" value="Lsr2_DNA-bd"/>
    <property type="match status" value="1"/>
</dbReference>
<dbReference type="InterPro" id="IPR036625">
    <property type="entry name" value="E3-bd_dom_sf"/>
</dbReference>
<sequence>MAQKTVVELIDDLDGSTANQTLTFSLDGVDYEIDLNENHAENLRSGLGGFLEKARRTGGRKRGMAESRGAGPSAKDVRAWAQKQGLQVNGRGRIQASIIDQYLAAN</sequence>
<dbReference type="Gene3D" id="3.30.60.230">
    <property type="entry name" value="Lsr2, dimerization domain"/>
    <property type="match status" value="1"/>
</dbReference>
<accession>A0ABV5UNZ6</accession>
<dbReference type="EMBL" id="JBHMBH010000019">
    <property type="protein sequence ID" value="MFB9714239.1"/>
    <property type="molecule type" value="Genomic_DNA"/>
</dbReference>
<dbReference type="InterPro" id="IPR024412">
    <property type="entry name" value="Lsr2_dim_dom"/>
</dbReference>
<dbReference type="Pfam" id="PF11774">
    <property type="entry name" value="Lsr2"/>
    <property type="match status" value="1"/>
</dbReference>
<dbReference type="InterPro" id="IPR055370">
    <property type="entry name" value="Lsr2_DNA-bd"/>
</dbReference>
<name>A0ABV5UNZ6_9MICC</name>
<feature type="domain" description="Lsr2 DNA-binding" evidence="4">
    <location>
        <begin position="70"/>
        <end position="105"/>
    </location>
</feature>
<evidence type="ECO:0000256" key="1">
    <source>
        <dbReference type="ARBA" id="ARBA00023125"/>
    </source>
</evidence>
<reference evidence="5 6" key="1">
    <citation type="submission" date="2024-09" db="EMBL/GenBank/DDBJ databases">
        <authorList>
            <person name="Sun Q."/>
            <person name="Mori K."/>
        </authorList>
    </citation>
    <scope>NUCLEOTIDE SEQUENCE [LARGE SCALE GENOMIC DNA]</scope>
    <source>
        <strain evidence="5 6">JCM 13519</strain>
    </source>
</reference>
<evidence type="ECO:0000259" key="3">
    <source>
        <dbReference type="Pfam" id="PF11774"/>
    </source>
</evidence>
<feature type="region of interest" description="Disordered" evidence="2">
    <location>
        <begin position="56"/>
        <end position="78"/>
    </location>
</feature>
<dbReference type="Proteomes" id="UP001589536">
    <property type="component" value="Unassembled WGS sequence"/>
</dbReference>
<evidence type="ECO:0000256" key="2">
    <source>
        <dbReference type="SAM" id="MobiDB-lite"/>
    </source>
</evidence>
<dbReference type="InterPro" id="IPR042261">
    <property type="entry name" value="Lsr2-like_dimerization"/>
</dbReference>
<protein>
    <submittedName>
        <fullName evidence="5">Lsr2 family protein</fullName>
    </submittedName>
</protein>
<organism evidence="5 6">
    <name type="scientific">Arthrobacter methylotrophus</name>
    <dbReference type="NCBI Taxonomy" id="121291"/>
    <lineage>
        <taxon>Bacteria</taxon>
        <taxon>Bacillati</taxon>
        <taxon>Actinomycetota</taxon>
        <taxon>Actinomycetes</taxon>
        <taxon>Micrococcales</taxon>
        <taxon>Micrococcaceae</taxon>
        <taxon>Arthrobacter</taxon>
    </lineage>
</organism>
<evidence type="ECO:0000313" key="6">
    <source>
        <dbReference type="Proteomes" id="UP001589536"/>
    </source>
</evidence>
<feature type="domain" description="Lsr2 dimerization" evidence="3">
    <location>
        <begin position="1"/>
        <end position="58"/>
    </location>
</feature>
<dbReference type="Gene3D" id="4.10.320.10">
    <property type="entry name" value="E3-binding domain"/>
    <property type="match status" value="1"/>
</dbReference>
<gene>
    <name evidence="5" type="ORF">ACFFPI_08910</name>
</gene>
<keyword evidence="1" id="KW-0238">DNA-binding</keyword>
<keyword evidence="6" id="KW-1185">Reference proteome</keyword>